<sequence length="114" mass="12189">MPSMPTPVVACTASGVGHLADAKAPTSICQDECSSSLFQAALLQPHWGRSLPVLKVMNQGRRSLSAVVAPPPSSQIHHSLLPKPALNPRHTLGCARQDYARISIHFSHQFATVC</sequence>
<comment type="caution">
    <text evidence="1">The sequence shown here is derived from an EMBL/GenBank/DDBJ whole genome shotgun (WGS) entry which is preliminary data.</text>
</comment>
<dbReference type="EMBL" id="MU853250">
    <property type="protein sequence ID" value="KAK4119311.1"/>
    <property type="molecule type" value="Genomic_DNA"/>
</dbReference>
<dbReference type="GeneID" id="87823253"/>
<reference evidence="1" key="1">
    <citation type="journal article" date="2023" name="Mol. Phylogenet. Evol.">
        <title>Genome-scale phylogeny and comparative genomics of the fungal order Sordariales.</title>
        <authorList>
            <person name="Hensen N."/>
            <person name="Bonometti L."/>
            <person name="Westerberg I."/>
            <person name="Brannstrom I.O."/>
            <person name="Guillou S."/>
            <person name="Cros-Aarteil S."/>
            <person name="Calhoun S."/>
            <person name="Haridas S."/>
            <person name="Kuo A."/>
            <person name="Mondo S."/>
            <person name="Pangilinan J."/>
            <person name="Riley R."/>
            <person name="LaButti K."/>
            <person name="Andreopoulos B."/>
            <person name="Lipzen A."/>
            <person name="Chen C."/>
            <person name="Yan M."/>
            <person name="Daum C."/>
            <person name="Ng V."/>
            <person name="Clum A."/>
            <person name="Steindorff A."/>
            <person name="Ohm R.A."/>
            <person name="Martin F."/>
            <person name="Silar P."/>
            <person name="Natvig D.O."/>
            <person name="Lalanne C."/>
            <person name="Gautier V."/>
            <person name="Ament-Velasquez S.L."/>
            <person name="Kruys A."/>
            <person name="Hutchinson M.I."/>
            <person name="Powell A.J."/>
            <person name="Barry K."/>
            <person name="Miller A.N."/>
            <person name="Grigoriev I.V."/>
            <person name="Debuchy R."/>
            <person name="Gladieux P."/>
            <person name="Hiltunen Thoren M."/>
            <person name="Johannesson H."/>
        </authorList>
    </citation>
    <scope>NUCLEOTIDE SEQUENCE</scope>
    <source>
        <strain evidence="1">CBS 731.68</strain>
    </source>
</reference>
<evidence type="ECO:0000313" key="2">
    <source>
        <dbReference type="Proteomes" id="UP001302602"/>
    </source>
</evidence>
<dbReference type="Proteomes" id="UP001302602">
    <property type="component" value="Unassembled WGS sequence"/>
</dbReference>
<reference evidence="1" key="2">
    <citation type="submission" date="2023-05" db="EMBL/GenBank/DDBJ databases">
        <authorList>
            <consortium name="Lawrence Berkeley National Laboratory"/>
            <person name="Steindorff A."/>
            <person name="Hensen N."/>
            <person name="Bonometti L."/>
            <person name="Westerberg I."/>
            <person name="Brannstrom I.O."/>
            <person name="Guillou S."/>
            <person name="Cros-Aarteil S."/>
            <person name="Calhoun S."/>
            <person name="Haridas S."/>
            <person name="Kuo A."/>
            <person name="Mondo S."/>
            <person name="Pangilinan J."/>
            <person name="Riley R."/>
            <person name="Labutti K."/>
            <person name="Andreopoulos B."/>
            <person name="Lipzen A."/>
            <person name="Chen C."/>
            <person name="Yanf M."/>
            <person name="Daum C."/>
            <person name="Ng V."/>
            <person name="Clum A."/>
            <person name="Ohm R."/>
            <person name="Martin F."/>
            <person name="Silar P."/>
            <person name="Natvig D."/>
            <person name="Lalanne C."/>
            <person name="Gautier V."/>
            <person name="Ament-Velasquez S.L."/>
            <person name="Kruys A."/>
            <person name="Hutchinson M.I."/>
            <person name="Powell A.J."/>
            <person name="Barry K."/>
            <person name="Miller A.N."/>
            <person name="Grigoriev I.V."/>
            <person name="Debuchy R."/>
            <person name="Gladieux P."/>
            <person name="Thoren M.H."/>
            <person name="Johannesson H."/>
        </authorList>
    </citation>
    <scope>NUCLEOTIDE SEQUENCE</scope>
    <source>
        <strain evidence="1">CBS 731.68</strain>
    </source>
</reference>
<name>A0AAN6TSL7_9PEZI</name>
<dbReference type="RefSeq" id="XP_062643084.1">
    <property type="nucleotide sequence ID" value="XM_062786485.1"/>
</dbReference>
<dbReference type="AlphaFoldDB" id="A0AAN6TSL7"/>
<protein>
    <submittedName>
        <fullName evidence="1">Uncharacterized protein</fullName>
    </submittedName>
</protein>
<proteinExistence type="predicted"/>
<organism evidence="1 2">
    <name type="scientific">Parathielavia appendiculata</name>
    <dbReference type="NCBI Taxonomy" id="2587402"/>
    <lineage>
        <taxon>Eukaryota</taxon>
        <taxon>Fungi</taxon>
        <taxon>Dikarya</taxon>
        <taxon>Ascomycota</taxon>
        <taxon>Pezizomycotina</taxon>
        <taxon>Sordariomycetes</taxon>
        <taxon>Sordariomycetidae</taxon>
        <taxon>Sordariales</taxon>
        <taxon>Chaetomiaceae</taxon>
        <taxon>Parathielavia</taxon>
    </lineage>
</organism>
<keyword evidence="2" id="KW-1185">Reference proteome</keyword>
<accession>A0AAN6TSL7</accession>
<evidence type="ECO:0000313" key="1">
    <source>
        <dbReference type="EMBL" id="KAK4119311.1"/>
    </source>
</evidence>
<gene>
    <name evidence="1" type="ORF">N657DRAFT_260510</name>
</gene>